<dbReference type="EMBL" id="JACHMG010000001">
    <property type="protein sequence ID" value="MBB4686889.1"/>
    <property type="molecule type" value="Genomic_DNA"/>
</dbReference>
<organism evidence="1 2">
    <name type="scientific">Amycolatopsis jiangsuensis</name>
    <dbReference type="NCBI Taxonomy" id="1181879"/>
    <lineage>
        <taxon>Bacteria</taxon>
        <taxon>Bacillati</taxon>
        <taxon>Actinomycetota</taxon>
        <taxon>Actinomycetes</taxon>
        <taxon>Pseudonocardiales</taxon>
        <taxon>Pseudonocardiaceae</taxon>
        <taxon>Amycolatopsis</taxon>
    </lineage>
</organism>
<sequence>MGYQERRVALIAKRAAAHLEPGERIQTGFIAQTGSLLFTAKIWTFVVTDRAVLIVGGNQVQRLPRDVSFGEPNGMYHRIELDRRYKVHRQYYPEITAANEALRAMRSGEQPEGH</sequence>
<comment type="caution">
    <text evidence="1">The sequence shown here is derived from an EMBL/GenBank/DDBJ whole genome shotgun (WGS) entry which is preliminary data.</text>
</comment>
<evidence type="ECO:0000313" key="2">
    <source>
        <dbReference type="Proteomes" id="UP000581769"/>
    </source>
</evidence>
<dbReference type="Proteomes" id="UP000581769">
    <property type="component" value="Unassembled WGS sequence"/>
</dbReference>
<gene>
    <name evidence="1" type="ORF">BJY18_004374</name>
</gene>
<keyword evidence="2" id="KW-1185">Reference proteome</keyword>
<name>A0A840IZF3_9PSEU</name>
<protein>
    <submittedName>
        <fullName evidence="1">Uncharacterized protein</fullName>
    </submittedName>
</protein>
<dbReference type="AlphaFoldDB" id="A0A840IZF3"/>
<evidence type="ECO:0000313" key="1">
    <source>
        <dbReference type="EMBL" id="MBB4686889.1"/>
    </source>
</evidence>
<accession>A0A840IZF3</accession>
<proteinExistence type="predicted"/>
<reference evidence="1 2" key="1">
    <citation type="submission" date="2020-08" db="EMBL/GenBank/DDBJ databases">
        <title>Sequencing the genomes of 1000 actinobacteria strains.</title>
        <authorList>
            <person name="Klenk H.-P."/>
        </authorList>
    </citation>
    <scope>NUCLEOTIDE SEQUENCE [LARGE SCALE GENOMIC DNA]</scope>
    <source>
        <strain evidence="1 2">DSM 45859</strain>
    </source>
</reference>
<dbReference type="RefSeq" id="WP_184781678.1">
    <property type="nucleotide sequence ID" value="NZ_JACHMG010000001.1"/>
</dbReference>